<sequence>MDKNVCKLFVDTDEVFNHGTVNESIFNTSNLYKKYCPNGNCNTNYDRISALCEYLLTELPKYDKKQNDSNTDVNQNYEYVFMWLADKFLKISPDRSFSLNDYYEKVIVKRGENFNCWGKLDNKKDLKDSNLSIMTLFYQVFMNICNAIMKNEISKLELNKFMDIDHSYHQLYDLINFQVSYCDPYIQLFVDLNKAYDEYRKLAINKFSKDDLKNILTFLPIINNDDQKELQFQSQGCKELHAMFGQAHKKPKRKSRSKMLKSTSNGEGKHRESKNNTHQSTKEETKQSIKKESPPSEPKVPDNSQKSGTQAQILPKLSQNLQEESPNNNHLLSNATAVSKDMENVSGNQVNNQEIAKTRSRMGLSLQQNHHTPNHNESLSQLSETTIENIPVESSDKLPDNVSGTPKRTKREIIPPVESPNHEENPEKKTPDSLSLENPEGESSNIESIIDYSINIFKIYSSLFNNTVNMIEDYIQDIVISKISDIIDKITKYQQIIQTINFPKKQIQAVIDQQKEKVEQPTKITEGVPVSSDGMPSKLVNEPGDYIMGLSGNINKLLSFKFEGYKVSIMALMVVSIPIVLAIMHKYLYYGCGKTSKKKKMVKKIINSHNGKRRTNTIISPIDGKRTLKTVINSIDGKNPANTIISPIDVKRTLKTIMNSIDEENTANTITSPNYEKKNVKTIINSDFEEKTTIVTINSYDEQNITIQSVKSSSPKTTSLNAYKHIFANPVPFINLFFLLIFFVYKRKYNFL</sequence>
<keyword evidence="2" id="KW-0812">Transmembrane</keyword>
<evidence type="ECO:0000313" key="3">
    <source>
        <dbReference type="EMBL" id="SCL89592.1"/>
    </source>
</evidence>
<proteinExistence type="predicted"/>
<evidence type="ECO:0000256" key="1">
    <source>
        <dbReference type="SAM" id="MobiDB-lite"/>
    </source>
</evidence>
<name>A0A1C6WLU2_PLACE</name>
<feature type="region of interest" description="Disordered" evidence="1">
    <location>
        <begin position="390"/>
        <end position="441"/>
    </location>
</feature>
<feature type="region of interest" description="Disordered" evidence="1">
    <location>
        <begin position="245"/>
        <end position="309"/>
    </location>
</feature>
<evidence type="ECO:0000256" key="2">
    <source>
        <dbReference type="SAM" id="Phobius"/>
    </source>
</evidence>
<dbReference type="Pfam" id="PF06022">
    <property type="entry name" value="Cir_Bir_Yir"/>
    <property type="match status" value="1"/>
</dbReference>
<organism evidence="3">
    <name type="scientific">Plasmodium chabaudi adami</name>
    <dbReference type="NCBI Taxonomy" id="5826"/>
    <lineage>
        <taxon>Eukaryota</taxon>
        <taxon>Sar</taxon>
        <taxon>Alveolata</taxon>
        <taxon>Apicomplexa</taxon>
        <taxon>Aconoidasida</taxon>
        <taxon>Haemosporida</taxon>
        <taxon>Plasmodiidae</taxon>
        <taxon>Plasmodium</taxon>
        <taxon>Plasmodium (Vinckeia)</taxon>
    </lineage>
</organism>
<gene>
    <name evidence="3" type="ORF">PCHDS_000527800</name>
</gene>
<reference evidence="3" key="1">
    <citation type="submission" date="2016-08" db="EMBL/GenBank/DDBJ databases">
        <authorList>
            <consortium name="Pathogen Informatics"/>
        </authorList>
    </citation>
    <scope>NUCLEOTIDE SEQUENCE</scope>
    <source>
        <strain evidence="3">DS</strain>
    </source>
</reference>
<accession>A0A1C6WLU2</accession>
<dbReference type="InterPro" id="IPR006477">
    <property type="entry name" value="Yir_bir_cir"/>
</dbReference>
<feature type="compositionally biased region" description="Polar residues" evidence="1">
    <location>
        <begin position="432"/>
        <end position="441"/>
    </location>
</feature>
<protein>
    <submittedName>
        <fullName evidence="3">CIR protein</fullName>
    </submittedName>
</protein>
<keyword evidence="2" id="KW-0472">Membrane</keyword>
<feature type="transmembrane region" description="Helical" evidence="2">
    <location>
        <begin position="569"/>
        <end position="590"/>
    </location>
</feature>
<keyword evidence="2" id="KW-1133">Transmembrane helix</keyword>
<dbReference type="Proteomes" id="UP000507536">
    <property type="component" value="Unassembled WGS sequence"/>
</dbReference>
<feature type="compositionally biased region" description="Basic residues" evidence="1">
    <location>
        <begin position="247"/>
        <end position="259"/>
    </location>
</feature>
<dbReference type="EMBL" id="FMIN01000342">
    <property type="protein sequence ID" value="SCL89592.1"/>
    <property type="molecule type" value="Genomic_DNA"/>
</dbReference>
<dbReference type="AlphaFoldDB" id="A0A1C6WLU2"/>
<feature type="compositionally biased region" description="Basic and acidic residues" evidence="1">
    <location>
        <begin position="267"/>
        <end position="294"/>
    </location>
</feature>
<feature type="transmembrane region" description="Helical" evidence="2">
    <location>
        <begin position="726"/>
        <end position="745"/>
    </location>
</feature>
<feature type="compositionally biased region" description="Basic and acidic residues" evidence="1">
    <location>
        <begin position="420"/>
        <end position="431"/>
    </location>
</feature>